<dbReference type="EMBL" id="JAMQGP010000007">
    <property type="protein sequence ID" value="MCM2680805.1"/>
    <property type="molecule type" value="Genomic_DNA"/>
</dbReference>
<dbReference type="GO" id="GO:0046872">
    <property type="term" value="F:metal ion binding"/>
    <property type="evidence" value="ECO:0007669"/>
    <property type="project" value="UniProtKB-KW"/>
</dbReference>
<comment type="caution">
    <text evidence="6">The sequence shown here is derived from an EMBL/GenBank/DDBJ whole genome shotgun (WGS) entry which is preliminary data.</text>
</comment>
<dbReference type="Gene3D" id="3.90.1590.10">
    <property type="entry name" value="glutathione-dependent formaldehyde- activating enzyme (gfa)"/>
    <property type="match status" value="1"/>
</dbReference>
<dbReference type="InterPro" id="IPR011057">
    <property type="entry name" value="Mss4-like_sf"/>
</dbReference>
<organism evidence="6 7">
    <name type="scientific">Echinimonas agarilytica</name>
    <dbReference type="NCBI Taxonomy" id="1215918"/>
    <lineage>
        <taxon>Bacteria</taxon>
        <taxon>Pseudomonadati</taxon>
        <taxon>Pseudomonadota</taxon>
        <taxon>Gammaproteobacteria</taxon>
        <taxon>Alteromonadales</taxon>
        <taxon>Echinimonadaceae</taxon>
        <taxon>Echinimonas</taxon>
    </lineage>
</organism>
<comment type="similarity">
    <text evidence="1">Belongs to the Gfa family.</text>
</comment>
<dbReference type="Pfam" id="PF04828">
    <property type="entry name" value="GFA"/>
    <property type="match status" value="1"/>
</dbReference>
<keyword evidence="3" id="KW-0862">Zinc</keyword>
<evidence type="ECO:0000256" key="3">
    <source>
        <dbReference type="ARBA" id="ARBA00022833"/>
    </source>
</evidence>
<evidence type="ECO:0000256" key="2">
    <source>
        <dbReference type="ARBA" id="ARBA00022723"/>
    </source>
</evidence>
<dbReference type="PROSITE" id="PS51891">
    <property type="entry name" value="CENP_V_GFA"/>
    <property type="match status" value="1"/>
</dbReference>
<dbReference type="SUPFAM" id="SSF51316">
    <property type="entry name" value="Mss4-like"/>
    <property type="match status" value="1"/>
</dbReference>
<accession>A0AA41W7V1</accession>
<evidence type="ECO:0000313" key="7">
    <source>
        <dbReference type="Proteomes" id="UP001165393"/>
    </source>
</evidence>
<keyword evidence="7" id="KW-1185">Reference proteome</keyword>
<dbReference type="Proteomes" id="UP001165393">
    <property type="component" value="Unassembled WGS sequence"/>
</dbReference>
<keyword evidence="2" id="KW-0479">Metal-binding</keyword>
<dbReference type="RefSeq" id="WP_251262283.1">
    <property type="nucleotide sequence ID" value="NZ_JAMQGP010000007.1"/>
</dbReference>
<feature type="domain" description="CENP-V/GFA" evidence="5">
    <location>
        <begin position="2"/>
        <end position="119"/>
    </location>
</feature>
<dbReference type="GO" id="GO:0016846">
    <property type="term" value="F:carbon-sulfur lyase activity"/>
    <property type="evidence" value="ECO:0007669"/>
    <property type="project" value="InterPro"/>
</dbReference>
<gene>
    <name evidence="6" type="ORF">NAF29_14190</name>
</gene>
<dbReference type="InterPro" id="IPR006913">
    <property type="entry name" value="CENP-V/GFA"/>
</dbReference>
<protein>
    <submittedName>
        <fullName evidence="6">GFA family protein</fullName>
    </submittedName>
</protein>
<dbReference type="PANTHER" id="PTHR33337:SF40">
    <property type="entry name" value="CENP-V_GFA DOMAIN-CONTAINING PROTEIN-RELATED"/>
    <property type="match status" value="1"/>
</dbReference>
<proteinExistence type="inferred from homology"/>
<reference evidence="6 7" key="1">
    <citation type="journal article" date="2013" name="Antonie Van Leeuwenhoek">
        <title>Echinimonas agarilytica gen. nov., sp. nov., a new gammaproteobacterium isolated from the sea urchin Strongylocentrotus intermedius.</title>
        <authorList>
            <person name="Nedashkovskaya O.I."/>
            <person name="Stenkova A.M."/>
            <person name="Zhukova N.V."/>
            <person name="Van Trappen S."/>
            <person name="Lee J.S."/>
            <person name="Kim S.B."/>
        </authorList>
    </citation>
    <scope>NUCLEOTIDE SEQUENCE [LARGE SCALE GENOMIC DNA]</scope>
    <source>
        <strain evidence="6 7">KMM 6351</strain>
    </source>
</reference>
<dbReference type="AlphaFoldDB" id="A0AA41W7V1"/>
<evidence type="ECO:0000256" key="4">
    <source>
        <dbReference type="ARBA" id="ARBA00023239"/>
    </source>
</evidence>
<evidence type="ECO:0000259" key="5">
    <source>
        <dbReference type="PROSITE" id="PS51891"/>
    </source>
</evidence>
<keyword evidence="4" id="KW-0456">Lyase</keyword>
<evidence type="ECO:0000256" key="1">
    <source>
        <dbReference type="ARBA" id="ARBA00005495"/>
    </source>
</evidence>
<dbReference type="PANTHER" id="PTHR33337">
    <property type="entry name" value="GFA DOMAIN-CONTAINING PROTEIN"/>
    <property type="match status" value="1"/>
</dbReference>
<evidence type="ECO:0000313" key="6">
    <source>
        <dbReference type="EMBL" id="MCM2680805.1"/>
    </source>
</evidence>
<name>A0AA41W7V1_9GAMM</name>
<sequence>MHRGSCLCGAISFEVEGDLGMADACHCQQCRKWTGHFLASVDVPRKMVTINGQADLNWYHSSGKVRRGFCAKCGSSIFFDPTDQQKHNWLAIALGAFDTTTQIQLHKHIFVAEKGDYYSIADGLPQNPY</sequence>